<keyword evidence="1" id="KW-0378">Hydrolase</keyword>
<dbReference type="Proteomes" id="UP000002613">
    <property type="component" value="Chromosome"/>
</dbReference>
<keyword evidence="2" id="KW-1185">Reference proteome</keyword>
<name>D3S386_FERPA</name>
<dbReference type="HOGENOM" id="CLU_147200_0_0_2"/>
<dbReference type="AlphaFoldDB" id="D3S386"/>
<reference evidence="2" key="1">
    <citation type="submission" date="2010-02" db="EMBL/GenBank/DDBJ databases">
        <title>Complete sequence of Ferroglobus placidus DSM 10642.</title>
        <authorList>
            <consortium name="US DOE Joint Genome Institute"/>
            <person name="Lucas S."/>
            <person name="Copeland A."/>
            <person name="Lapidus A."/>
            <person name="Cheng J.-F."/>
            <person name="Bruce D."/>
            <person name="Goodwin L."/>
            <person name="Pitluck S."/>
            <person name="Saunders E."/>
            <person name="Brettin T."/>
            <person name="Detter J.C."/>
            <person name="Han C."/>
            <person name="Tapia R."/>
            <person name="Larimer F."/>
            <person name="Land M."/>
            <person name="Hauser L."/>
            <person name="Kyrpides N."/>
            <person name="Ivanova N."/>
            <person name="Holmes D."/>
            <person name="Lovley D."/>
            <person name="Kyrpides N."/>
            <person name="Anderson I.J."/>
            <person name="Woyke T."/>
        </authorList>
    </citation>
    <scope>NUCLEOTIDE SEQUENCE [LARGE SCALE GENOMIC DNA]</scope>
    <source>
        <strain evidence="2">DSM 10642 / AEDII12DO</strain>
    </source>
</reference>
<gene>
    <name evidence="1" type="ordered locus">Ferp_0546</name>
</gene>
<protein>
    <submittedName>
        <fullName evidence="1">Haloacid dehalogenase domain protein hydrolase type 3</fullName>
    </submittedName>
</protein>
<accession>D3S386</accession>
<proteinExistence type="predicted"/>
<dbReference type="eggNOG" id="arCOG04221">
    <property type="taxonomic scope" value="Archaea"/>
</dbReference>
<reference evidence="1 2" key="2">
    <citation type="journal article" date="2011" name="Stand. Genomic Sci.">
        <title>Complete genome sequence of Ferroglobus placidus AEDII12DO.</title>
        <authorList>
            <person name="Anderson I."/>
            <person name="Risso C."/>
            <person name="Holmes D."/>
            <person name="Lucas S."/>
            <person name="Copeland A."/>
            <person name="Lapidus A."/>
            <person name="Cheng J.F."/>
            <person name="Bruce D."/>
            <person name="Goodwin L."/>
            <person name="Pitluck S."/>
            <person name="Saunders E."/>
            <person name="Brettin T."/>
            <person name="Detter J.C."/>
            <person name="Han C."/>
            <person name="Tapia R."/>
            <person name="Larimer F."/>
            <person name="Land M."/>
            <person name="Hauser L."/>
            <person name="Woyke T."/>
            <person name="Lovley D."/>
            <person name="Kyrpides N."/>
            <person name="Ivanova N."/>
        </authorList>
    </citation>
    <scope>NUCLEOTIDE SEQUENCE [LARGE SCALE GENOMIC DNA]</scope>
    <source>
        <strain evidence="2">DSM 10642 / AEDII12DO</strain>
    </source>
</reference>
<dbReference type="KEGG" id="fpl:Ferp_0546"/>
<evidence type="ECO:0000313" key="2">
    <source>
        <dbReference type="Proteomes" id="UP000002613"/>
    </source>
</evidence>
<dbReference type="Gene3D" id="3.40.50.1000">
    <property type="entry name" value="HAD superfamily/HAD-like"/>
    <property type="match status" value="1"/>
</dbReference>
<dbReference type="InterPro" id="IPR023214">
    <property type="entry name" value="HAD_sf"/>
</dbReference>
<organism evidence="1 2">
    <name type="scientific">Ferroglobus placidus (strain DSM 10642 / AEDII12DO)</name>
    <dbReference type="NCBI Taxonomy" id="589924"/>
    <lineage>
        <taxon>Archaea</taxon>
        <taxon>Methanobacteriati</taxon>
        <taxon>Methanobacteriota</taxon>
        <taxon>Archaeoglobi</taxon>
        <taxon>Archaeoglobales</taxon>
        <taxon>Archaeoglobaceae</taxon>
        <taxon>Ferroglobus</taxon>
    </lineage>
</organism>
<dbReference type="EMBL" id="CP001899">
    <property type="protein sequence ID" value="ADC64719.1"/>
    <property type="molecule type" value="Genomic_DNA"/>
</dbReference>
<dbReference type="STRING" id="589924.Ferp_0546"/>
<dbReference type="GO" id="GO:0016787">
    <property type="term" value="F:hydrolase activity"/>
    <property type="evidence" value="ECO:0007669"/>
    <property type="project" value="UniProtKB-KW"/>
</dbReference>
<evidence type="ECO:0000313" key="1">
    <source>
        <dbReference type="EMBL" id="ADC64719.1"/>
    </source>
</evidence>
<sequence length="120" mass="13950">MCNFEKAPKPKTIAIDLDGTILEYDGWKGHSHFGKPLPGAREALQKLKEEGFVIIIWTTRGDREKVARYLKEQGIPFDYINENPYQPPDSSNKIYADYYVDDRAVEFKGDWQEVLKKVLR</sequence>
<dbReference type="PaxDb" id="589924-Ferp_0546"/>
<dbReference type="Pfam" id="PF08282">
    <property type="entry name" value="Hydrolase_3"/>
    <property type="match status" value="1"/>
</dbReference>
<dbReference type="SUPFAM" id="SSF56784">
    <property type="entry name" value="HAD-like"/>
    <property type="match status" value="1"/>
</dbReference>
<dbReference type="InterPro" id="IPR036412">
    <property type="entry name" value="HAD-like_sf"/>
</dbReference>